<evidence type="ECO:0000313" key="1">
    <source>
        <dbReference type="EMBL" id="KRM24071.1"/>
    </source>
</evidence>
<proteinExistence type="predicted"/>
<dbReference type="EMBL" id="AZFW01000146">
    <property type="protein sequence ID" value="KRM24071.1"/>
    <property type="molecule type" value="Genomic_DNA"/>
</dbReference>
<dbReference type="Proteomes" id="UP000050949">
    <property type="component" value="Unassembled WGS sequence"/>
</dbReference>
<sequence length="53" mass="6186">MQFQGHFNSFDPIHGLTYDFNIILYSQVGADAQTDHFVIIHDQYFNHLHSSAF</sequence>
<reference evidence="1 2" key="1">
    <citation type="journal article" date="2015" name="Genome Announc.">
        <title>Expanding the biotechnology potential of lactobacilli through comparative genomics of 213 strains and associated genera.</title>
        <authorList>
            <person name="Sun Z."/>
            <person name="Harris H.M."/>
            <person name="McCann A."/>
            <person name="Guo C."/>
            <person name="Argimon S."/>
            <person name="Zhang W."/>
            <person name="Yang X."/>
            <person name="Jeffery I.B."/>
            <person name="Cooney J.C."/>
            <person name="Kagawa T.F."/>
            <person name="Liu W."/>
            <person name="Song Y."/>
            <person name="Salvetti E."/>
            <person name="Wrobel A."/>
            <person name="Rasinkangas P."/>
            <person name="Parkhill J."/>
            <person name="Rea M.C."/>
            <person name="O'Sullivan O."/>
            <person name="Ritari J."/>
            <person name="Douillard F.P."/>
            <person name="Paul Ross R."/>
            <person name="Yang R."/>
            <person name="Briner A.E."/>
            <person name="Felis G.E."/>
            <person name="de Vos W.M."/>
            <person name="Barrangou R."/>
            <person name="Klaenhammer T.R."/>
            <person name="Caufield P.W."/>
            <person name="Cui Y."/>
            <person name="Zhang H."/>
            <person name="O'Toole P.W."/>
        </authorList>
    </citation>
    <scope>NUCLEOTIDE SEQUENCE [LARGE SCALE GENOMIC DNA]</scope>
    <source>
        <strain evidence="1 2">DSM 16991</strain>
    </source>
</reference>
<dbReference type="AlphaFoldDB" id="A0A0R1X1B5"/>
<dbReference type="PATRIC" id="fig|1122147.4.peg.1522"/>
<comment type="caution">
    <text evidence="1">The sequence shown here is derived from an EMBL/GenBank/DDBJ whole genome shotgun (WGS) entry which is preliminary data.</text>
</comment>
<organism evidence="1 2">
    <name type="scientific">Schleiferilactobacillus harbinensis DSM 16991</name>
    <dbReference type="NCBI Taxonomy" id="1122147"/>
    <lineage>
        <taxon>Bacteria</taxon>
        <taxon>Bacillati</taxon>
        <taxon>Bacillota</taxon>
        <taxon>Bacilli</taxon>
        <taxon>Lactobacillales</taxon>
        <taxon>Lactobacillaceae</taxon>
        <taxon>Schleiferilactobacillus</taxon>
    </lineage>
</organism>
<name>A0A0R1X1B5_9LACO</name>
<evidence type="ECO:0000313" key="2">
    <source>
        <dbReference type="Proteomes" id="UP000050949"/>
    </source>
</evidence>
<gene>
    <name evidence="1" type="ORF">FC91_GL001467</name>
</gene>
<protein>
    <submittedName>
        <fullName evidence="1">Uncharacterized protein</fullName>
    </submittedName>
</protein>
<accession>A0A0R1X1B5</accession>